<feature type="compositionally biased region" description="Polar residues" evidence="2">
    <location>
        <begin position="220"/>
        <end position="229"/>
    </location>
</feature>
<dbReference type="Proteomes" id="UP000070089">
    <property type="component" value="Unassembled WGS sequence"/>
</dbReference>
<evidence type="ECO:0000313" key="5">
    <source>
        <dbReference type="Proteomes" id="UP000070089"/>
    </source>
</evidence>
<dbReference type="PANTHER" id="PTHR24184:SF11">
    <property type="entry name" value="ANKYRIN REPEAT AND SOCS BOX CONTAINING 3"/>
    <property type="match status" value="1"/>
</dbReference>
<comment type="caution">
    <text evidence="4">The sequence shown here is derived from an EMBL/GenBank/DDBJ whole genome shotgun (WGS) entry which is preliminary data.</text>
</comment>
<feature type="coiled-coil region" evidence="1">
    <location>
        <begin position="505"/>
        <end position="532"/>
    </location>
</feature>
<reference evidence="4 5" key="1">
    <citation type="journal article" date="2015" name="Mol. Biochem. Parasitol.">
        <title>Identification of polymorphic genes for use in assemblage B genotyping assays through comparative genomics of multiple assemblage B Giardia duodenalis isolates.</title>
        <authorList>
            <person name="Wielinga C."/>
            <person name="Thompson R.C."/>
            <person name="Monis P."/>
            <person name="Ryan U."/>
        </authorList>
    </citation>
    <scope>NUCLEOTIDE SEQUENCE [LARGE SCALE GENOMIC DNA]</scope>
    <source>
        <strain evidence="4 5">BAH15c1</strain>
    </source>
</reference>
<dbReference type="VEuPathDB" id="GiardiaDB:QR46_1171"/>
<gene>
    <name evidence="4" type="ORF">QR46_1171</name>
</gene>
<feature type="transmembrane region" description="Helical" evidence="3">
    <location>
        <begin position="744"/>
        <end position="763"/>
    </location>
</feature>
<dbReference type="InterPro" id="IPR036770">
    <property type="entry name" value="Ankyrin_rpt-contain_sf"/>
</dbReference>
<feature type="region of interest" description="Disordered" evidence="2">
    <location>
        <begin position="220"/>
        <end position="242"/>
    </location>
</feature>
<evidence type="ECO:0000313" key="4">
    <source>
        <dbReference type="EMBL" id="KWX14810.1"/>
    </source>
</evidence>
<evidence type="ECO:0000256" key="2">
    <source>
        <dbReference type="SAM" id="MobiDB-lite"/>
    </source>
</evidence>
<name>A0A132NXM3_GIAIN</name>
<evidence type="ECO:0000256" key="3">
    <source>
        <dbReference type="SAM" id="Phobius"/>
    </source>
</evidence>
<dbReference type="SUPFAM" id="SSF48403">
    <property type="entry name" value="Ankyrin repeat"/>
    <property type="match status" value="1"/>
</dbReference>
<organism evidence="4 5">
    <name type="scientific">Giardia duodenalis assemblage B</name>
    <dbReference type="NCBI Taxonomy" id="1394984"/>
    <lineage>
        <taxon>Eukaryota</taxon>
        <taxon>Metamonada</taxon>
        <taxon>Diplomonadida</taxon>
        <taxon>Hexamitidae</taxon>
        <taxon>Giardiinae</taxon>
        <taxon>Giardia</taxon>
    </lineage>
</organism>
<dbReference type="PANTHER" id="PTHR24184">
    <property type="entry name" value="SI:CH211-189E2.2"/>
    <property type="match status" value="1"/>
</dbReference>
<dbReference type="AlphaFoldDB" id="A0A132NXM3"/>
<protein>
    <recommendedName>
        <fullName evidence="6">Protein 21.1</fullName>
    </recommendedName>
</protein>
<keyword evidence="3" id="KW-0812">Transmembrane</keyword>
<keyword evidence="3" id="KW-0472">Membrane</keyword>
<dbReference type="Gene3D" id="1.25.40.20">
    <property type="entry name" value="Ankyrin repeat-containing domain"/>
    <property type="match status" value="1"/>
</dbReference>
<dbReference type="OrthoDB" id="10256211at2759"/>
<dbReference type="EMBL" id="JXTI01000022">
    <property type="protein sequence ID" value="KWX14810.1"/>
    <property type="molecule type" value="Genomic_DNA"/>
</dbReference>
<feature type="compositionally biased region" description="Basic residues" evidence="2">
    <location>
        <begin position="700"/>
        <end position="711"/>
    </location>
</feature>
<keyword evidence="1" id="KW-0175">Coiled coil</keyword>
<sequence>MLGSRLELPVPMSSATVTTSGASESTGIQKPAMPDDLHHWFLAAQQGDEDYIRGNISRFALKRNHEGYTALMLAAKYDIPEVISILVDKEGGEQTAAGLTALALQITSGHPINLELFAREGNIHVSSHVDPMFLAAMFDNIDALQFIVQNMGDSTSGESLYLLDICIEYNSVCCFEYLMTTFTNIPSFYINKLISIVEKRPNVDQRIISILQRYKPSLTSVNRSATTPPRTKKKSDPVPLVGSSLKRSVSATIDPNSQESSSPDAVLGKLQPVQEIQMQDSMLPPQTTSPLTMADIAPLHDQYDDHPATRDLMQRCIVPQPRVDPAAAMILSTTPSLPLTSNVDIETGLDTASNLDLLKPTVDKPKAEYVPPPGGLHIEESTGDDPGCRDNHRCCIDLACFMMKCDDLEQNNTCLYEQNIALHTEIGELKQKVIRLEAKIEQQNADNEALKKTLEETKSASTQPALLDNENTQSEANLFDLHDMGEPMLEEGNLVGKLQMYIMKTRKLQQENRVLKQKIDSHTARIHALERENTMKGRLNQLLTEDNKRSREQSRCTSVISRSESVLSPNNTFMDSMAVDLEDSIMDMITSKLTDKTKLESNILRRKVAELRTDMSQMLEDIMIISNYSVDLLPLSYDGGVYTVNLRERATRLERQANTDSVKILFKRHADLAIDCMTYLKSVRDELRPDEEDLPESRSKSRNRSKSKAKTGRASSRSLFGAILHKMGLGGRGLVSLGSIFSSYLTLGILFLSLSLHLLLSLVTSETSSDTDRPASPSIAHQK</sequence>
<feature type="coiled-coil region" evidence="1">
    <location>
        <begin position="426"/>
        <end position="460"/>
    </location>
</feature>
<evidence type="ECO:0008006" key="6">
    <source>
        <dbReference type="Google" id="ProtNLM"/>
    </source>
</evidence>
<proteinExistence type="predicted"/>
<accession>A0A132NXM3</accession>
<feature type="region of interest" description="Disordered" evidence="2">
    <location>
        <begin position="687"/>
        <end position="713"/>
    </location>
</feature>
<evidence type="ECO:0000256" key="1">
    <source>
        <dbReference type="SAM" id="Coils"/>
    </source>
</evidence>
<keyword evidence="3" id="KW-1133">Transmembrane helix</keyword>